<dbReference type="EMBL" id="SZWE01000001">
    <property type="protein sequence ID" value="MRU16432.1"/>
    <property type="molecule type" value="Genomic_DNA"/>
</dbReference>
<dbReference type="Proteomes" id="UP000564704">
    <property type="component" value="Unassembled WGS sequence"/>
</dbReference>
<dbReference type="PANTHER" id="PTHR30041:SF8">
    <property type="entry name" value="PROTEIN YFFB"/>
    <property type="match status" value="1"/>
</dbReference>
<evidence type="ECO:0000256" key="2">
    <source>
        <dbReference type="PROSITE-ProRule" id="PRU01282"/>
    </source>
</evidence>
<keyword evidence="4" id="KW-1185">Reference proteome</keyword>
<evidence type="ECO:0000313" key="4">
    <source>
        <dbReference type="Proteomes" id="UP000564704"/>
    </source>
</evidence>
<dbReference type="PANTHER" id="PTHR30041">
    <property type="entry name" value="ARSENATE REDUCTASE"/>
    <property type="match status" value="1"/>
</dbReference>
<comment type="caution">
    <text evidence="3">The sequence shown here is derived from an EMBL/GenBank/DDBJ whole genome shotgun (WGS) entry which is preliminary data.</text>
</comment>
<dbReference type="InterPro" id="IPR036249">
    <property type="entry name" value="Thioredoxin-like_sf"/>
</dbReference>
<protein>
    <submittedName>
        <fullName evidence="3">Arsenate reductase</fullName>
    </submittedName>
</protein>
<comment type="similarity">
    <text evidence="1 2">Belongs to the ArsC family.</text>
</comment>
<dbReference type="Gene3D" id="3.40.30.10">
    <property type="entry name" value="Glutaredoxin"/>
    <property type="match status" value="1"/>
</dbReference>
<dbReference type="PROSITE" id="PS51353">
    <property type="entry name" value="ARSC"/>
    <property type="match status" value="1"/>
</dbReference>
<dbReference type="InterPro" id="IPR006660">
    <property type="entry name" value="Arsenate_reductase-like"/>
</dbReference>
<sequence>MIMYGLKTCDTCRKALKSLPEAQFVDVRAEGVPGDVLNSAYEALGDALLNTRSTTWRGLDEATRARPPLDLLADHPTLMKRPLIDVDGRFYLGWGKDVQAQLLG</sequence>
<dbReference type="Pfam" id="PF03960">
    <property type="entry name" value="ArsC"/>
    <property type="match status" value="1"/>
</dbReference>
<dbReference type="OrthoDB" id="9803749at2"/>
<evidence type="ECO:0000256" key="1">
    <source>
        <dbReference type="ARBA" id="ARBA00007198"/>
    </source>
</evidence>
<dbReference type="SUPFAM" id="SSF52833">
    <property type="entry name" value="Thioredoxin-like"/>
    <property type="match status" value="1"/>
</dbReference>
<reference evidence="3 4" key="1">
    <citation type="submission" date="2019-05" db="EMBL/GenBank/DDBJ databases">
        <title>Roseovarius bejariae sp. nov., a moderately halophylic bacterium isolated from a saline soil in Rambla Salada (Murcia).</title>
        <authorList>
            <person name="Castro D.J."/>
            <person name="Gomez-Altuve A."/>
            <person name="Reina J.C."/>
            <person name="Rodriguez M."/>
            <person name="Sampedro I."/>
            <person name="Llamas I."/>
            <person name="Martinez-Checa F."/>
        </authorList>
    </citation>
    <scope>NUCLEOTIDE SEQUENCE [LARGE SCALE GENOMIC DNA]</scope>
    <source>
        <strain evidence="3 4">A21</strain>
    </source>
</reference>
<gene>
    <name evidence="3" type="ORF">FDP25_13395</name>
</gene>
<evidence type="ECO:0000313" key="3">
    <source>
        <dbReference type="EMBL" id="MRU16432.1"/>
    </source>
</evidence>
<dbReference type="RefSeq" id="WP_154152655.1">
    <property type="nucleotide sequence ID" value="NZ_SZWE01000001.1"/>
</dbReference>
<proteinExistence type="inferred from homology"/>
<accession>A0A844CP97</accession>
<name>A0A844CP97_9RHOB</name>
<dbReference type="AlphaFoldDB" id="A0A844CP97"/>
<organism evidence="3 4">
    <name type="scientific">Roseovarius bejariae</name>
    <dbReference type="NCBI Taxonomy" id="2576383"/>
    <lineage>
        <taxon>Bacteria</taxon>
        <taxon>Pseudomonadati</taxon>
        <taxon>Pseudomonadota</taxon>
        <taxon>Alphaproteobacteria</taxon>
        <taxon>Rhodobacterales</taxon>
        <taxon>Roseobacteraceae</taxon>
        <taxon>Roseovarius</taxon>
    </lineage>
</organism>